<accession>A0ABR2AY45</accession>
<comment type="caution">
    <text evidence="1">The sequence shown here is derived from an EMBL/GenBank/DDBJ whole genome shotgun (WGS) entry which is preliminary data.</text>
</comment>
<proteinExistence type="predicted"/>
<protein>
    <submittedName>
        <fullName evidence="1">Uncharacterized protein</fullName>
    </submittedName>
</protein>
<sequence length="128" mass="14159">MLSIDFIYAHDPVKNRILVRVAKLTLIKGRTFRGLRPLRFGHIYHLSCRTVIIALRSKLNFYQTGHGAIKKVCHSSGDGIGTFLCFLVSRREGSNLLFLVPMLTTLGKVSCSLDMGSKDPSLAGIPTL</sequence>
<keyword evidence="2" id="KW-1185">Reference proteome</keyword>
<name>A0ABR2AY45_9ROSI</name>
<evidence type="ECO:0000313" key="2">
    <source>
        <dbReference type="Proteomes" id="UP001472677"/>
    </source>
</evidence>
<gene>
    <name evidence="1" type="ORF">V6N12_076056</name>
</gene>
<organism evidence="1 2">
    <name type="scientific">Hibiscus sabdariffa</name>
    <name type="common">roselle</name>
    <dbReference type="NCBI Taxonomy" id="183260"/>
    <lineage>
        <taxon>Eukaryota</taxon>
        <taxon>Viridiplantae</taxon>
        <taxon>Streptophyta</taxon>
        <taxon>Embryophyta</taxon>
        <taxon>Tracheophyta</taxon>
        <taxon>Spermatophyta</taxon>
        <taxon>Magnoliopsida</taxon>
        <taxon>eudicotyledons</taxon>
        <taxon>Gunneridae</taxon>
        <taxon>Pentapetalae</taxon>
        <taxon>rosids</taxon>
        <taxon>malvids</taxon>
        <taxon>Malvales</taxon>
        <taxon>Malvaceae</taxon>
        <taxon>Malvoideae</taxon>
        <taxon>Hibiscus</taxon>
    </lineage>
</organism>
<evidence type="ECO:0000313" key="1">
    <source>
        <dbReference type="EMBL" id="KAK8499206.1"/>
    </source>
</evidence>
<reference evidence="1 2" key="1">
    <citation type="journal article" date="2024" name="G3 (Bethesda)">
        <title>Genome assembly of Hibiscus sabdariffa L. provides insights into metabolisms of medicinal natural products.</title>
        <authorList>
            <person name="Kim T."/>
        </authorList>
    </citation>
    <scope>NUCLEOTIDE SEQUENCE [LARGE SCALE GENOMIC DNA]</scope>
    <source>
        <strain evidence="1">TK-2024</strain>
        <tissue evidence="1">Old leaves</tissue>
    </source>
</reference>
<dbReference type="EMBL" id="JBBPBM010000239">
    <property type="protein sequence ID" value="KAK8499206.1"/>
    <property type="molecule type" value="Genomic_DNA"/>
</dbReference>
<dbReference type="Proteomes" id="UP001472677">
    <property type="component" value="Unassembled WGS sequence"/>
</dbReference>